<keyword evidence="2" id="KW-1185">Reference proteome</keyword>
<name>A0AAU9IR88_9CILI</name>
<dbReference type="EMBL" id="CAJZBQ010000015">
    <property type="protein sequence ID" value="CAG9316246.1"/>
    <property type="molecule type" value="Genomic_DNA"/>
</dbReference>
<comment type="caution">
    <text evidence="1">The sequence shown here is derived from an EMBL/GenBank/DDBJ whole genome shotgun (WGS) entry which is preliminary data.</text>
</comment>
<evidence type="ECO:0000313" key="2">
    <source>
        <dbReference type="Proteomes" id="UP001162131"/>
    </source>
</evidence>
<evidence type="ECO:0000313" key="1">
    <source>
        <dbReference type="EMBL" id="CAG9316246.1"/>
    </source>
</evidence>
<evidence type="ECO:0008006" key="3">
    <source>
        <dbReference type="Google" id="ProtNLM"/>
    </source>
</evidence>
<sequence length="878" mass="101270">MSRVTILNYLEAISEIKKNSYKQISLPQNIYINNHSYLLEKQSSTDELLFLAKDDHDEEYFIECIPASLSDISAYERRFIELTGLIQRFGVTKSYGVFQSSFVIATKADIRITLDEFNFFKSCLEIPKAIRDQAKLALETIVKITRELGKNLFYAKKIGLGIGNISPETMCFELVKNPQNPIVMLGERGIEVKIDMINKSFLTQEYLKFPNIFPYEYKDILDLWGAGVCLYCAKDSLLIDEVPFFAIMDQSDRSNVIMESNYQPGISELIVEMLCKNRHNPQYEKLFHNLTKTWDFLLSDTCLTLPDQFEVKALFASFYFEDKSARNKGFEALFSRENETVRMFNASPHRVEVISKAIKIFSNYEDHDSNHYIYNNALSTLNGLIITHSWIKQKAGSLGIYRLLKDKVGISNGKIRKEIINFLILICKENTLTGLILAKKKGVIRELLYPQYLKESNSLIPLLSLCEVKKIKLHFDFKVIEGENNKIQALANIPIHFKRQRPEFLLDLVQSIMNPMVEVPTLHLDFHSCLQSSLEIIYEILFKSKQDQEINRSGECCKLFNIQYQENDGECCKLSATDYQYNSFPLIVTCSECQKQFCLTCSRFHASTYKNHIMKYILYPQPSKSMCSCSNSHDHIIYPSVLCELKEYTNLMLFASHGTQNKYNFSSDDVSEEINITSTTEIIIYNDDINPITIFYYEIEIKSAGWSEDIKIGIDGTGIEYHGNTGNILHNDKSIAYGPRFGTKDTVGIGITSSYVVYFTYNGYNLHIYFPCDPIREIRPLIKLKGENISIQVKFSNFSIDSRSYPVIPPNKIASIIQDIENWINYYVYMLVPYPRIGANKDQIYSILRDLSSQLPISFPSFNNSFRRSRRHESCLLM</sequence>
<dbReference type="InterPro" id="IPR044736">
    <property type="entry name" value="Gid1/RanBPM/SPLA_SPRY"/>
</dbReference>
<protein>
    <recommendedName>
        <fullName evidence="3">B30.2/SPRY domain-containing protein</fullName>
    </recommendedName>
</protein>
<dbReference type="InterPro" id="IPR043136">
    <property type="entry name" value="B30.2/SPRY_sf"/>
</dbReference>
<dbReference type="Gene3D" id="2.60.120.920">
    <property type="match status" value="1"/>
</dbReference>
<organism evidence="1 2">
    <name type="scientific">Blepharisma stoltei</name>
    <dbReference type="NCBI Taxonomy" id="1481888"/>
    <lineage>
        <taxon>Eukaryota</taxon>
        <taxon>Sar</taxon>
        <taxon>Alveolata</taxon>
        <taxon>Ciliophora</taxon>
        <taxon>Postciliodesmatophora</taxon>
        <taxon>Heterotrichea</taxon>
        <taxon>Heterotrichida</taxon>
        <taxon>Blepharismidae</taxon>
        <taxon>Blepharisma</taxon>
    </lineage>
</organism>
<dbReference type="Proteomes" id="UP001162131">
    <property type="component" value="Unassembled WGS sequence"/>
</dbReference>
<accession>A0AAU9IR88</accession>
<gene>
    <name evidence="1" type="ORF">BSTOLATCC_MIC15681</name>
</gene>
<dbReference type="CDD" id="cd12885">
    <property type="entry name" value="SPRY_RanBP_like"/>
    <property type="match status" value="1"/>
</dbReference>
<reference evidence="1" key="1">
    <citation type="submission" date="2021-09" db="EMBL/GenBank/DDBJ databases">
        <authorList>
            <consortium name="AG Swart"/>
            <person name="Singh M."/>
            <person name="Singh A."/>
            <person name="Seah K."/>
            <person name="Emmerich C."/>
        </authorList>
    </citation>
    <scope>NUCLEOTIDE SEQUENCE</scope>
    <source>
        <strain evidence="1">ATCC30299</strain>
    </source>
</reference>
<dbReference type="AlphaFoldDB" id="A0AAU9IR88"/>
<proteinExistence type="predicted"/>